<accession>A0ABY6FX40</accession>
<gene>
    <name evidence="2" type="ORF">N9A08_07640</name>
</gene>
<proteinExistence type="predicted"/>
<sequence>MFETTTSAPARTIQHRAAVRQQGQSRIARTVPARRLAALGGNYVAAFGRPGSVPAHRHAPLSGAASGPGYTARFDGAEHRTPAAAVDSYTAVFGSASDAPAPAERAGGSYTDANL</sequence>
<dbReference type="Proteomes" id="UP001063368">
    <property type="component" value="Chromosome"/>
</dbReference>
<dbReference type="RefSeq" id="WP_263128903.1">
    <property type="nucleotide sequence ID" value="NZ_CP106856.1"/>
</dbReference>
<keyword evidence="3" id="KW-1185">Reference proteome</keyword>
<dbReference type="EMBL" id="CP106856">
    <property type="protein sequence ID" value="UYB37494.1"/>
    <property type="molecule type" value="Genomic_DNA"/>
</dbReference>
<name>A0ABY6FX40_9MICC</name>
<feature type="region of interest" description="Disordered" evidence="1">
    <location>
        <begin position="1"/>
        <end position="26"/>
    </location>
</feature>
<protein>
    <submittedName>
        <fullName evidence="2">Uncharacterized protein</fullName>
    </submittedName>
</protein>
<reference evidence="2" key="1">
    <citation type="submission" date="2022-09" db="EMBL/GenBank/DDBJ databases">
        <authorList>
            <person name="Li D."/>
            <person name="Cheng J."/>
            <person name="Li Y."/>
        </authorList>
    </citation>
    <scope>NUCLEOTIDE SEQUENCE</scope>
    <source>
        <strain evidence="2">DL</strain>
    </source>
</reference>
<evidence type="ECO:0000313" key="3">
    <source>
        <dbReference type="Proteomes" id="UP001063368"/>
    </source>
</evidence>
<evidence type="ECO:0000313" key="2">
    <source>
        <dbReference type="EMBL" id="UYB37494.1"/>
    </source>
</evidence>
<feature type="region of interest" description="Disordered" evidence="1">
    <location>
        <begin position="96"/>
        <end position="115"/>
    </location>
</feature>
<organism evidence="2 3">
    <name type="scientific">Arthrobacter koreensis</name>
    <dbReference type="NCBI Taxonomy" id="199136"/>
    <lineage>
        <taxon>Bacteria</taxon>
        <taxon>Bacillati</taxon>
        <taxon>Actinomycetota</taxon>
        <taxon>Actinomycetes</taxon>
        <taxon>Micrococcales</taxon>
        <taxon>Micrococcaceae</taxon>
        <taxon>Arthrobacter</taxon>
    </lineage>
</organism>
<evidence type="ECO:0000256" key="1">
    <source>
        <dbReference type="SAM" id="MobiDB-lite"/>
    </source>
</evidence>